<dbReference type="InterPro" id="IPR023393">
    <property type="entry name" value="START-like_dom_sf"/>
</dbReference>
<keyword evidence="1" id="KW-1133">Transmembrane helix</keyword>
<accession>A0A3B1CPV9</accession>
<feature type="transmembrane region" description="Helical" evidence="1">
    <location>
        <begin position="7"/>
        <end position="25"/>
    </location>
</feature>
<dbReference type="Gene3D" id="3.30.530.20">
    <property type="match status" value="1"/>
</dbReference>
<dbReference type="CDD" id="cd07818">
    <property type="entry name" value="SRPBCC_1"/>
    <property type="match status" value="1"/>
</dbReference>
<sequence>MKILKNTIIIIISLVVVILIIAAFVPSDFEVEREVIINKPLTEVFDYVKYLKNQENYSVWSKIDPNMKREYTGVDGTVGFVSAWDSDNPDAGKGEQEIIKIDEGKRIDYELRFLEPFESTSQAYMTFGSPDSNITIVKWSFEGSMSYPMNLMLLFVDMDAELGKDLQQGLNNLKSILENQ</sequence>
<keyword evidence="1" id="KW-0812">Transmembrane</keyword>
<organism evidence="2">
    <name type="scientific">hydrothermal vent metagenome</name>
    <dbReference type="NCBI Taxonomy" id="652676"/>
    <lineage>
        <taxon>unclassified sequences</taxon>
        <taxon>metagenomes</taxon>
        <taxon>ecological metagenomes</taxon>
    </lineage>
</organism>
<protein>
    <recommendedName>
        <fullName evidence="3">Polyketide cyclase</fullName>
    </recommendedName>
</protein>
<dbReference type="Pfam" id="PF10604">
    <property type="entry name" value="Polyketide_cyc2"/>
    <property type="match status" value="1"/>
</dbReference>
<reference evidence="2" key="1">
    <citation type="submission" date="2018-06" db="EMBL/GenBank/DDBJ databases">
        <authorList>
            <person name="Zhirakovskaya E."/>
        </authorList>
    </citation>
    <scope>NUCLEOTIDE SEQUENCE</scope>
</reference>
<gene>
    <name evidence="2" type="ORF">MNBD_IGNAVI01-1622</name>
</gene>
<evidence type="ECO:0000256" key="1">
    <source>
        <dbReference type="SAM" id="Phobius"/>
    </source>
</evidence>
<proteinExistence type="predicted"/>
<dbReference type="AlphaFoldDB" id="A0A3B1CPV9"/>
<dbReference type="InterPro" id="IPR019587">
    <property type="entry name" value="Polyketide_cyclase/dehydratase"/>
</dbReference>
<evidence type="ECO:0000313" key="2">
    <source>
        <dbReference type="EMBL" id="VAX20985.1"/>
    </source>
</evidence>
<keyword evidence="1" id="KW-0472">Membrane</keyword>
<evidence type="ECO:0008006" key="3">
    <source>
        <dbReference type="Google" id="ProtNLM"/>
    </source>
</evidence>
<dbReference type="SUPFAM" id="SSF55961">
    <property type="entry name" value="Bet v1-like"/>
    <property type="match status" value="1"/>
</dbReference>
<name>A0A3B1CPV9_9ZZZZ</name>
<dbReference type="EMBL" id="UOGD01000183">
    <property type="protein sequence ID" value="VAX20985.1"/>
    <property type="molecule type" value="Genomic_DNA"/>
</dbReference>